<dbReference type="EMBL" id="JXTB01000039">
    <property type="protein sequence ID" value="PON72527.1"/>
    <property type="molecule type" value="Genomic_DNA"/>
</dbReference>
<organism evidence="2 3">
    <name type="scientific">Parasponia andersonii</name>
    <name type="common">Sponia andersonii</name>
    <dbReference type="NCBI Taxonomy" id="3476"/>
    <lineage>
        <taxon>Eukaryota</taxon>
        <taxon>Viridiplantae</taxon>
        <taxon>Streptophyta</taxon>
        <taxon>Embryophyta</taxon>
        <taxon>Tracheophyta</taxon>
        <taxon>Spermatophyta</taxon>
        <taxon>Magnoliopsida</taxon>
        <taxon>eudicotyledons</taxon>
        <taxon>Gunneridae</taxon>
        <taxon>Pentapetalae</taxon>
        <taxon>rosids</taxon>
        <taxon>fabids</taxon>
        <taxon>Rosales</taxon>
        <taxon>Cannabaceae</taxon>
        <taxon>Parasponia</taxon>
    </lineage>
</organism>
<evidence type="ECO:0000313" key="3">
    <source>
        <dbReference type="Proteomes" id="UP000237105"/>
    </source>
</evidence>
<proteinExistence type="predicted"/>
<feature type="non-terminal residue" evidence="2">
    <location>
        <position position="130"/>
    </location>
</feature>
<protein>
    <submittedName>
        <fullName evidence="2">Uncharacterized protein</fullName>
    </submittedName>
</protein>
<keyword evidence="3" id="KW-1185">Reference proteome</keyword>
<sequence>MVRVLEHAHENEGNTFKQCIRQIEDGAWWTSALAYRTVWKLESIEPRALMTKGDVCHVSIRSSVASILESVFWNLSDRLERHFLALEDDVGLLKRASVGASSSTENVPSSKLKVPESKPFMGSQNAKDME</sequence>
<name>A0A2P5DGW9_PARAD</name>
<reference evidence="3" key="1">
    <citation type="submission" date="2016-06" db="EMBL/GenBank/DDBJ databases">
        <title>Parallel loss of symbiosis genes in relatives of nitrogen-fixing non-legume Parasponia.</title>
        <authorList>
            <person name="Van Velzen R."/>
            <person name="Holmer R."/>
            <person name="Bu F."/>
            <person name="Rutten L."/>
            <person name="Van Zeijl A."/>
            <person name="Liu W."/>
            <person name="Santuari L."/>
            <person name="Cao Q."/>
            <person name="Sharma T."/>
            <person name="Shen D."/>
            <person name="Roswanjaya Y."/>
            <person name="Wardhani T."/>
            <person name="Kalhor M.S."/>
            <person name="Jansen J."/>
            <person name="Van den Hoogen J."/>
            <person name="Gungor B."/>
            <person name="Hartog M."/>
            <person name="Hontelez J."/>
            <person name="Verver J."/>
            <person name="Yang W.-C."/>
            <person name="Schijlen E."/>
            <person name="Repin R."/>
            <person name="Schilthuizen M."/>
            <person name="Schranz E."/>
            <person name="Heidstra R."/>
            <person name="Miyata K."/>
            <person name="Fedorova E."/>
            <person name="Kohlen W."/>
            <person name="Bisseling T."/>
            <person name="Smit S."/>
            <person name="Geurts R."/>
        </authorList>
    </citation>
    <scope>NUCLEOTIDE SEQUENCE [LARGE SCALE GENOMIC DNA]</scope>
    <source>
        <strain evidence="3">cv. WU1-14</strain>
    </source>
</reference>
<evidence type="ECO:0000256" key="1">
    <source>
        <dbReference type="SAM" id="MobiDB-lite"/>
    </source>
</evidence>
<gene>
    <name evidence="2" type="ORF">PanWU01x14_065620</name>
</gene>
<accession>A0A2P5DGW9</accession>
<feature type="compositionally biased region" description="Polar residues" evidence="1">
    <location>
        <begin position="99"/>
        <end position="109"/>
    </location>
</feature>
<comment type="caution">
    <text evidence="2">The sequence shown here is derived from an EMBL/GenBank/DDBJ whole genome shotgun (WGS) entry which is preliminary data.</text>
</comment>
<dbReference type="AlphaFoldDB" id="A0A2P5DGW9"/>
<feature type="region of interest" description="Disordered" evidence="1">
    <location>
        <begin position="98"/>
        <end position="130"/>
    </location>
</feature>
<evidence type="ECO:0000313" key="2">
    <source>
        <dbReference type="EMBL" id="PON72527.1"/>
    </source>
</evidence>
<dbReference type="Proteomes" id="UP000237105">
    <property type="component" value="Unassembled WGS sequence"/>
</dbReference>